<reference evidence="1 2" key="1">
    <citation type="submission" date="2014-01" db="EMBL/GenBank/DDBJ databases">
        <title>Complete genome sequence of ionizing-radiation resistance bacterium Hymenobacter swuensis DY53.</title>
        <authorList>
            <person name="Jung J.-H."/>
            <person name="Jeong S.-W."/>
            <person name="Joe M.-H."/>
            <person name="Cho y.-j."/>
            <person name="Kim M.-K."/>
            <person name="Lim S.-Y."/>
        </authorList>
    </citation>
    <scope>NUCLEOTIDE SEQUENCE [LARGE SCALE GENOMIC DNA]</scope>
    <source>
        <strain evidence="1 2">DY53</strain>
    </source>
</reference>
<dbReference type="EMBL" id="CP007145">
    <property type="protein sequence ID" value="AHJ98957.1"/>
    <property type="molecule type" value="Genomic_DNA"/>
</dbReference>
<evidence type="ECO:0000313" key="1">
    <source>
        <dbReference type="EMBL" id="AHJ98957.1"/>
    </source>
</evidence>
<dbReference type="KEGG" id="hsw:Hsw_3362"/>
<sequence length="89" mass="9902">MNKFCITTPLDKQLQPDGLTAVEMTLTAVANQPGAFGEVFRAAFEVEILRGFWFSHDDGSTTYCFECDNEKATQLKQALTLAFFSPESN</sequence>
<dbReference type="RefSeq" id="WP_044003059.1">
    <property type="nucleotide sequence ID" value="NZ_CP007145.1"/>
</dbReference>
<gene>
    <name evidence="1" type="ORF">Hsw_3362</name>
</gene>
<dbReference type="AlphaFoldDB" id="W8F4M6"/>
<evidence type="ECO:0000313" key="2">
    <source>
        <dbReference type="Proteomes" id="UP000019423"/>
    </source>
</evidence>
<proteinExistence type="predicted"/>
<dbReference type="OrthoDB" id="9799110at2"/>
<keyword evidence="2" id="KW-1185">Reference proteome</keyword>
<accession>W8F4M6</accession>
<organism evidence="1 2">
    <name type="scientific">Hymenobacter swuensis DY53</name>
    <dbReference type="NCBI Taxonomy" id="1227739"/>
    <lineage>
        <taxon>Bacteria</taxon>
        <taxon>Pseudomonadati</taxon>
        <taxon>Bacteroidota</taxon>
        <taxon>Cytophagia</taxon>
        <taxon>Cytophagales</taxon>
        <taxon>Hymenobacteraceae</taxon>
        <taxon>Hymenobacter</taxon>
    </lineage>
</organism>
<protein>
    <submittedName>
        <fullName evidence="1">Uncharacterized protein</fullName>
    </submittedName>
</protein>
<dbReference type="Proteomes" id="UP000019423">
    <property type="component" value="Chromosome"/>
</dbReference>
<dbReference type="PATRIC" id="fig|1227739.3.peg.3526"/>
<dbReference type="HOGENOM" id="CLU_2450580_0_0_10"/>
<name>W8F4M6_9BACT</name>
<dbReference type="STRING" id="1227739.Hsw_3362"/>